<sequence>MEFFFCNAYGVNSQYNNVRAISMRRWLTKPKNRVHALVLQCLPTVICWHIWKAMCSYVFEDMRSNAGQVIQSSCQLMFLLLHSAFPTVEFPGNWNKTMCLIENLQQRLVIKTARWVKLHVDDCSKGNPRREGGGWILRDHSRQFIMAFSAYFW</sequence>
<gene>
    <name evidence="1" type="ORF">K7X08_033639</name>
</gene>
<keyword evidence="2" id="KW-1185">Reference proteome</keyword>
<evidence type="ECO:0000313" key="1">
    <source>
        <dbReference type="EMBL" id="KAJ8549932.1"/>
    </source>
</evidence>
<proteinExistence type="predicted"/>
<organism evidence="1 2">
    <name type="scientific">Anisodus acutangulus</name>
    <dbReference type="NCBI Taxonomy" id="402998"/>
    <lineage>
        <taxon>Eukaryota</taxon>
        <taxon>Viridiplantae</taxon>
        <taxon>Streptophyta</taxon>
        <taxon>Embryophyta</taxon>
        <taxon>Tracheophyta</taxon>
        <taxon>Spermatophyta</taxon>
        <taxon>Magnoliopsida</taxon>
        <taxon>eudicotyledons</taxon>
        <taxon>Gunneridae</taxon>
        <taxon>Pentapetalae</taxon>
        <taxon>asterids</taxon>
        <taxon>lamiids</taxon>
        <taxon>Solanales</taxon>
        <taxon>Solanaceae</taxon>
        <taxon>Solanoideae</taxon>
        <taxon>Hyoscyameae</taxon>
        <taxon>Anisodus</taxon>
    </lineage>
</organism>
<dbReference type="OrthoDB" id="1288152at2759"/>
<dbReference type="Proteomes" id="UP001152561">
    <property type="component" value="Unassembled WGS sequence"/>
</dbReference>
<dbReference type="AlphaFoldDB" id="A0A9Q1RDF2"/>
<dbReference type="EMBL" id="JAJAGQ010000011">
    <property type="protein sequence ID" value="KAJ8549932.1"/>
    <property type="molecule type" value="Genomic_DNA"/>
</dbReference>
<comment type="caution">
    <text evidence="1">The sequence shown here is derived from an EMBL/GenBank/DDBJ whole genome shotgun (WGS) entry which is preliminary data.</text>
</comment>
<evidence type="ECO:0000313" key="2">
    <source>
        <dbReference type="Proteomes" id="UP001152561"/>
    </source>
</evidence>
<reference evidence="2" key="1">
    <citation type="journal article" date="2023" name="Proc. Natl. Acad. Sci. U.S.A.">
        <title>Genomic and structural basis for evolution of tropane alkaloid biosynthesis.</title>
        <authorList>
            <person name="Wanga Y.-J."/>
            <person name="Taina T."/>
            <person name="Yua J.-Y."/>
            <person name="Lia J."/>
            <person name="Xua B."/>
            <person name="Chenc J."/>
            <person name="D'Auriad J.C."/>
            <person name="Huanga J.-P."/>
            <person name="Huanga S.-X."/>
        </authorList>
    </citation>
    <scope>NUCLEOTIDE SEQUENCE [LARGE SCALE GENOMIC DNA]</scope>
    <source>
        <strain evidence="2">cv. KIB-2019</strain>
    </source>
</reference>
<name>A0A9Q1RDF2_9SOLA</name>
<protein>
    <submittedName>
        <fullName evidence="1">Uncharacterized protein</fullName>
    </submittedName>
</protein>
<accession>A0A9Q1RDF2</accession>